<name>A0A6I4I8I8_9SPHI</name>
<reference evidence="1 2" key="1">
    <citation type="submission" date="2019-12" db="EMBL/GenBank/DDBJ databases">
        <title>Mucilaginibacter sp. HME9299 genome sequencing and assembly.</title>
        <authorList>
            <person name="Kang H."/>
            <person name="Kim H."/>
            <person name="Joh K."/>
        </authorList>
    </citation>
    <scope>NUCLEOTIDE SEQUENCE [LARGE SCALE GENOMIC DNA]</scope>
    <source>
        <strain evidence="1 2">HME9299</strain>
    </source>
</reference>
<proteinExistence type="predicted"/>
<gene>
    <name evidence="1" type="ORF">GO816_01325</name>
</gene>
<keyword evidence="2" id="KW-1185">Reference proteome</keyword>
<comment type="caution">
    <text evidence="1">The sequence shown here is derived from an EMBL/GenBank/DDBJ whole genome shotgun (WGS) entry which is preliminary data.</text>
</comment>
<accession>A0A6I4I8I8</accession>
<sequence length="105" mass="11936">MTKRAAKISTSILLLFFFITGQVIVFAHTHKVTPQLHKHYAQKDKSKISEDSCPICVQHGNLQLFLQHHQFYFFALTSFCETGEYVPVYNSIELLLAGNRGPPVV</sequence>
<dbReference type="OrthoDB" id="797432at2"/>
<dbReference type="RefSeq" id="WP_157539550.1">
    <property type="nucleotide sequence ID" value="NZ_WQLA01000001.1"/>
</dbReference>
<dbReference type="Proteomes" id="UP000434850">
    <property type="component" value="Unassembled WGS sequence"/>
</dbReference>
<dbReference type="AlphaFoldDB" id="A0A6I4I8I8"/>
<protein>
    <submittedName>
        <fullName evidence="1">Uncharacterized protein</fullName>
    </submittedName>
</protein>
<dbReference type="EMBL" id="WQLA01000001">
    <property type="protein sequence ID" value="MVN89756.1"/>
    <property type="molecule type" value="Genomic_DNA"/>
</dbReference>
<organism evidence="1 2">
    <name type="scientific">Mucilaginibacter aquatilis</name>
    <dbReference type="NCBI Taxonomy" id="1517760"/>
    <lineage>
        <taxon>Bacteria</taxon>
        <taxon>Pseudomonadati</taxon>
        <taxon>Bacteroidota</taxon>
        <taxon>Sphingobacteriia</taxon>
        <taxon>Sphingobacteriales</taxon>
        <taxon>Sphingobacteriaceae</taxon>
        <taxon>Mucilaginibacter</taxon>
    </lineage>
</organism>
<evidence type="ECO:0000313" key="2">
    <source>
        <dbReference type="Proteomes" id="UP000434850"/>
    </source>
</evidence>
<evidence type="ECO:0000313" key="1">
    <source>
        <dbReference type="EMBL" id="MVN89756.1"/>
    </source>
</evidence>